<evidence type="ECO:0000313" key="2">
    <source>
        <dbReference type="EMBL" id="OCF26956.1"/>
    </source>
</evidence>
<evidence type="ECO:0000256" key="1">
    <source>
        <dbReference type="SAM" id="MobiDB-lite"/>
    </source>
</evidence>
<organism evidence="2">
    <name type="scientific">Kwoniella bestiolae CBS 10118</name>
    <dbReference type="NCBI Taxonomy" id="1296100"/>
    <lineage>
        <taxon>Eukaryota</taxon>
        <taxon>Fungi</taxon>
        <taxon>Dikarya</taxon>
        <taxon>Basidiomycota</taxon>
        <taxon>Agaricomycotina</taxon>
        <taxon>Tremellomycetes</taxon>
        <taxon>Tremellales</taxon>
        <taxon>Cryptococcaceae</taxon>
        <taxon>Kwoniella</taxon>
    </lineage>
</organism>
<reference evidence="3" key="4">
    <citation type="submission" date="2024-02" db="EMBL/GenBank/DDBJ databases">
        <title>Comparative genomics of Cryptococcus and Kwoniella reveals pathogenesis evolution and contrasting modes of karyotype evolution via chromosome fusion or intercentromeric recombination.</title>
        <authorList>
            <person name="Coelho M.A."/>
            <person name="David-Palma M."/>
            <person name="Shea T."/>
            <person name="Bowers K."/>
            <person name="McGinley-Smith S."/>
            <person name="Mohammad A.W."/>
            <person name="Gnirke A."/>
            <person name="Yurkov A.M."/>
            <person name="Nowrousian M."/>
            <person name="Sun S."/>
            <person name="Cuomo C.A."/>
            <person name="Heitman J."/>
        </authorList>
    </citation>
    <scope>NUCLEOTIDE SEQUENCE</scope>
    <source>
        <strain evidence="3">CBS 10118</strain>
    </source>
</reference>
<dbReference type="VEuPathDB" id="FungiDB:I302_04647"/>
<reference evidence="3" key="2">
    <citation type="submission" date="2013-07" db="EMBL/GenBank/DDBJ databases">
        <authorList>
            <consortium name="The Broad Institute Genome Sequencing Platform"/>
            <person name="Cuomo C."/>
            <person name="Litvintseva A."/>
            <person name="Chen Y."/>
            <person name="Heitman J."/>
            <person name="Sun S."/>
            <person name="Springer D."/>
            <person name="Dromer F."/>
            <person name="Young S.K."/>
            <person name="Zeng Q."/>
            <person name="Gargeya S."/>
            <person name="Fitzgerald M."/>
            <person name="Abouelleil A."/>
            <person name="Alvarado L."/>
            <person name="Berlin A.M."/>
            <person name="Chapman S.B."/>
            <person name="Dewar J."/>
            <person name="Goldberg J."/>
            <person name="Griggs A."/>
            <person name="Gujja S."/>
            <person name="Hansen M."/>
            <person name="Howarth C."/>
            <person name="Imamovic A."/>
            <person name="Larimer J."/>
            <person name="McCowan C."/>
            <person name="Murphy C."/>
            <person name="Pearson M."/>
            <person name="Priest M."/>
            <person name="Roberts A."/>
            <person name="Saif S."/>
            <person name="Shea T."/>
            <person name="Sykes S."/>
            <person name="Wortman J."/>
            <person name="Nusbaum C."/>
            <person name="Birren B."/>
        </authorList>
    </citation>
    <scope>NUCLEOTIDE SEQUENCE</scope>
    <source>
        <strain evidence="3">CBS 10118</strain>
    </source>
</reference>
<reference evidence="2" key="3">
    <citation type="submission" date="2014-01" db="EMBL/GenBank/DDBJ databases">
        <title>Evolution of pathogenesis and genome organization in the Tremellales.</title>
        <authorList>
            <person name="Cuomo C."/>
            <person name="Litvintseva A."/>
            <person name="Heitman J."/>
            <person name="Chen Y."/>
            <person name="Sun S."/>
            <person name="Springer D."/>
            <person name="Dromer F."/>
            <person name="Young S."/>
            <person name="Zeng Q."/>
            <person name="Chapman S."/>
            <person name="Gujja S."/>
            <person name="Saif S."/>
            <person name="Birren B."/>
        </authorList>
    </citation>
    <scope>NUCLEOTIDE SEQUENCE</scope>
    <source>
        <strain evidence="2">CBS 10118</strain>
    </source>
</reference>
<dbReference type="AlphaFoldDB" id="A0A1B9G7G2"/>
<dbReference type="EMBL" id="KI894020">
    <property type="protein sequence ID" value="OCF26956.1"/>
    <property type="molecule type" value="Genomic_DNA"/>
</dbReference>
<dbReference type="KEGG" id="kbi:30209046"/>
<proteinExistence type="predicted"/>
<name>A0A1B9G7G2_9TREE</name>
<sequence length="476" mass="54316">MSRSSGRPAGAGAWSGALPYHNWKESETCAVLDKIASSKSYMRLYILQPHQKYNDRDQKEKKLCLEILQDTEWMSWMIRHVWVIREMDGTLNAREVWHDNHMAITKLLKALHPLADTIETVLGPIPSEADIRVGSPSYKRWAKWQAEGKNTWYFKYVALQLHRDPSWLVKSGGGRSNHNTLNNAGRDRVSSFNDPAGINSEDEDYKPRSSDVFPRRGGNRYHQDKKYWPKRTVSERVPWSEYISRGERDTPPHFRQTTPPTRTTSRLVEMDIDTDIDTDPGSAEVEARGIEDHFDDKMFVRTPTPTPTSALDLNESMNMAPTLDIAKNIPLPASPILPESGVEGYEMQVWRDMVEGLLSVLMMEVEQRPSTCMANIEVRIGNRDHPLFPLISRLIDNLGGRLVERRYEESDNSDIKRYILHLPGISAHHEDDKRGAQAKGTFEDPVLDIQGLFALIRELGKKEVSPSNDLGDLLTF</sequence>
<dbReference type="RefSeq" id="XP_019048026.1">
    <property type="nucleotide sequence ID" value="XM_019191278.1"/>
</dbReference>
<protein>
    <submittedName>
        <fullName evidence="2">Uncharacterized protein</fullName>
    </submittedName>
</protein>
<keyword evidence="4" id="KW-1185">Reference proteome</keyword>
<dbReference type="GeneID" id="30209046"/>
<reference evidence="2" key="1">
    <citation type="submission" date="2013-07" db="EMBL/GenBank/DDBJ databases">
        <title>The Genome Sequence of Cryptococcus bestiolae CBS10118.</title>
        <authorList>
            <consortium name="The Broad Institute Genome Sequencing Platform"/>
            <person name="Cuomo C."/>
            <person name="Litvintseva A."/>
            <person name="Chen Y."/>
            <person name="Heitman J."/>
            <person name="Sun S."/>
            <person name="Springer D."/>
            <person name="Dromer F."/>
            <person name="Young S.K."/>
            <person name="Zeng Q."/>
            <person name="Gargeya S."/>
            <person name="Fitzgerald M."/>
            <person name="Abouelleil A."/>
            <person name="Alvarado L."/>
            <person name="Berlin A.M."/>
            <person name="Chapman S.B."/>
            <person name="Dewar J."/>
            <person name="Goldberg J."/>
            <person name="Griggs A."/>
            <person name="Gujja S."/>
            <person name="Hansen M."/>
            <person name="Howarth C."/>
            <person name="Imamovic A."/>
            <person name="Larimer J."/>
            <person name="McCowan C."/>
            <person name="Murphy C."/>
            <person name="Pearson M."/>
            <person name="Priest M."/>
            <person name="Roberts A."/>
            <person name="Saif S."/>
            <person name="Shea T."/>
            <person name="Sykes S."/>
            <person name="Wortman J."/>
            <person name="Nusbaum C."/>
            <person name="Birren B."/>
        </authorList>
    </citation>
    <scope>NUCLEOTIDE SEQUENCE [LARGE SCALE GENOMIC DNA]</scope>
    <source>
        <strain evidence="2">CBS 10118</strain>
    </source>
</reference>
<evidence type="ECO:0000313" key="3">
    <source>
        <dbReference type="EMBL" id="WVW79306.1"/>
    </source>
</evidence>
<dbReference type="Proteomes" id="UP000092730">
    <property type="component" value="Chromosome 1"/>
</dbReference>
<gene>
    <name evidence="2" type="ORF">I302_04647</name>
    <name evidence="3" type="ORF">I302_101273</name>
</gene>
<dbReference type="OrthoDB" id="10572528at2759"/>
<evidence type="ECO:0000313" key="4">
    <source>
        <dbReference type="Proteomes" id="UP000092730"/>
    </source>
</evidence>
<accession>A0A1B9G7G2</accession>
<dbReference type="EMBL" id="CP144541">
    <property type="protein sequence ID" value="WVW79306.1"/>
    <property type="molecule type" value="Genomic_DNA"/>
</dbReference>
<feature type="region of interest" description="Disordered" evidence="1">
    <location>
        <begin position="171"/>
        <end position="218"/>
    </location>
</feature>